<comment type="caution">
    <text evidence="3">The sequence shown here is derived from an EMBL/GenBank/DDBJ whole genome shotgun (WGS) entry which is preliminary data.</text>
</comment>
<evidence type="ECO:0000313" key="3">
    <source>
        <dbReference type="EMBL" id="OCA87338.1"/>
    </source>
</evidence>
<sequence>MNMKLGIVIFPSKKLQDFANSYRKRYDPHYALVPPHITLKSPFDAEEGDLKSLTSQLEEIAIKHQPFSFHLSKVKTFHPLNNVIYLKVDPNETLTALNEDLHEDSIIGGKPEYGFVPHLTIGQKLSNLEHDDVYNSLQMMDVDHEETVDRFHLLYQLENGSWTVYETFLLGKG</sequence>
<organism evidence="3 4">
    <name type="scientific">Pseudobacillus wudalianchiensis</name>
    <dbReference type="NCBI Taxonomy" id="1743143"/>
    <lineage>
        <taxon>Bacteria</taxon>
        <taxon>Bacillati</taxon>
        <taxon>Bacillota</taxon>
        <taxon>Bacilli</taxon>
        <taxon>Bacillales</taxon>
        <taxon>Bacillaceae</taxon>
        <taxon>Pseudobacillus</taxon>
    </lineage>
</organism>
<keyword evidence="4" id="KW-1185">Reference proteome</keyword>
<feature type="active site" description="Proton donor" evidence="2">
    <location>
        <position position="36"/>
    </location>
</feature>
<dbReference type="InterPro" id="IPR009097">
    <property type="entry name" value="Cyclic_Pdiesterase"/>
</dbReference>
<dbReference type="EC" id="3.1.-.-" evidence="2"/>
<feature type="short sequence motif" description="HXTX 2" evidence="2">
    <location>
        <begin position="118"/>
        <end position="121"/>
    </location>
</feature>
<evidence type="ECO:0000256" key="2">
    <source>
        <dbReference type="HAMAP-Rule" id="MF_01444"/>
    </source>
</evidence>
<protein>
    <recommendedName>
        <fullName evidence="2">Putative phosphoesterase A8F95_08835</fullName>
        <ecNumber evidence="2">3.1.-.-</ecNumber>
    </recommendedName>
</protein>
<comment type="similarity">
    <text evidence="2">Belongs to the 2H phosphoesterase superfamily. YjcG family.</text>
</comment>
<dbReference type="Proteomes" id="UP000092578">
    <property type="component" value="Unassembled WGS sequence"/>
</dbReference>
<keyword evidence="1 2" id="KW-0378">Hydrolase</keyword>
<dbReference type="SUPFAM" id="SSF55144">
    <property type="entry name" value="LigT-like"/>
    <property type="match status" value="1"/>
</dbReference>
<dbReference type="HAMAP" id="MF_01444">
    <property type="entry name" value="2H_phosphoesterase_YjcG"/>
    <property type="match status" value="1"/>
</dbReference>
<name>A0A1B9AUH8_9BACI</name>
<dbReference type="PANTHER" id="PTHR40037:SF1">
    <property type="entry name" value="PHOSPHOESTERASE SAOUHSC_00951-RELATED"/>
    <property type="match status" value="1"/>
</dbReference>
<gene>
    <name evidence="3" type="ORF">A8F95_08835</name>
</gene>
<dbReference type="InterPro" id="IPR050580">
    <property type="entry name" value="2H_phosphoesterase_YjcG-like"/>
</dbReference>
<dbReference type="AlphaFoldDB" id="A0A1B9AUH8"/>
<dbReference type="PANTHER" id="PTHR40037">
    <property type="entry name" value="PHOSPHOESTERASE YJCG-RELATED"/>
    <property type="match status" value="1"/>
</dbReference>
<dbReference type="GO" id="GO:0016788">
    <property type="term" value="F:hydrolase activity, acting on ester bonds"/>
    <property type="evidence" value="ECO:0007669"/>
    <property type="project" value="UniProtKB-UniRule"/>
</dbReference>
<evidence type="ECO:0000256" key="1">
    <source>
        <dbReference type="ARBA" id="ARBA00022801"/>
    </source>
</evidence>
<dbReference type="NCBIfam" id="NF010223">
    <property type="entry name" value="PRK13679.1"/>
    <property type="match status" value="1"/>
</dbReference>
<dbReference type="InterPro" id="IPR022932">
    <property type="entry name" value="YjcG"/>
</dbReference>
<dbReference type="EMBL" id="MAYT01000023">
    <property type="protein sequence ID" value="OCA87338.1"/>
    <property type="molecule type" value="Genomic_DNA"/>
</dbReference>
<feature type="active site" description="Proton acceptor" evidence="2">
    <location>
        <position position="118"/>
    </location>
</feature>
<proteinExistence type="inferred from homology"/>
<dbReference type="Gene3D" id="3.90.1140.10">
    <property type="entry name" value="Cyclic phosphodiesterase"/>
    <property type="match status" value="1"/>
</dbReference>
<accession>A0A1B9AUH8</accession>
<feature type="short sequence motif" description="HXTX 1" evidence="2">
    <location>
        <begin position="36"/>
        <end position="39"/>
    </location>
</feature>
<dbReference type="Pfam" id="PF13563">
    <property type="entry name" value="2_5_RNA_ligase2"/>
    <property type="match status" value="1"/>
</dbReference>
<evidence type="ECO:0000313" key="4">
    <source>
        <dbReference type="Proteomes" id="UP000092578"/>
    </source>
</evidence>
<reference evidence="4" key="1">
    <citation type="submission" date="2016-05" db="EMBL/GenBank/DDBJ databases">
        <authorList>
            <person name="Liu B."/>
            <person name="Wang J."/>
            <person name="Zhu Y."/>
            <person name="Liu G."/>
            <person name="Chen Q."/>
            <person name="Chen Z."/>
            <person name="Lan J."/>
            <person name="Che J."/>
            <person name="Ge C."/>
            <person name="Shi H."/>
            <person name="Pan Z."/>
            <person name="Liu X."/>
        </authorList>
    </citation>
    <scope>NUCLEOTIDE SEQUENCE [LARGE SCALE GENOMIC DNA]</scope>
    <source>
        <strain evidence="4">FJAT-27215</strain>
    </source>
</reference>